<feature type="region of interest" description="Disordered" evidence="1">
    <location>
        <begin position="1"/>
        <end position="25"/>
    </location>
</feature>
<dbReference type="EMBL" id="JAGPXC010000010">
    <property type="protein sequence ID" value="KAH6646039.1"/>
    <property type="molecule type" value="Genomic_DNA"/>
</dbReference>
<comment type="caution">
    <text evidence="3">The sequence shown here is derived from an EMBL/GenBank/DDBJ whole genome shotgun (WGS) entry which is preliminary data.</text>
</comment>
<sequence length="260" mass="26796">MDHQQQQQYHQQGGQAYYPPQEKPADYVDHQYGQQFPQQYHDNGAAAAQSNHVPHDGAYTGGYTAPAQTSGSGPKRGLLITLIAALAILAATVIGLAAGLGVSQNHLHSAQSDLDAAQASLSSAASAPTVTVTSTKSGSPTKTSSSATASATADKFSTCPGANNTIYTSGTDSKQFKVLCGVDSSGEGQSDDLNSTKAATMTVCMDACAKTDGCQGAGWGYIDGSGNMCYMKTNLTGYHNATASWEFATLATLNTTSTDS</sequence>
<accession>A0A9P8U990</accession>
<dbReference type="RefSeq" id="XP_045952553.1">
    <property type="nucleotide sequence ID" value="XM_046109329.1"/>
</dbReference>
<name>A0A9P8U990_9PEZI</name>
<evidence type="ECO:0000313" key="4">
    <source>
        <dbReference type="Proteomes" id="UP000758603"/>
    </source>
</evidence>
<dbReference type="Proteomes" id="UP000758603">
    <property type="component" value="Unassembled WGS sequence"/>
</dbReference>
<reference evidence="3" key="1">
    <citation type="journal article" date="2021" name="Nat. Commun.">
        <title>Genetic determinants of endophytism in the Arabidopsis root mycobiome.</title>
        <authorList>
            <person name="Mesny F."/>
            <person name="Miyauchi S."/>
            <person name="Thiergart T."/>
            <person name="Pickel B."/>
            <person name="Atanasova L."/>
            <person name="Karlsson M."/>
            <person name="Huettel B."/>
            <person name="Barry K.W."/>
            <person name="Haridas S."/>
            <person name="Chen C."/>
            <person name="Bauer D."/>
            <person name="Andreopoulos W."/>
            <person name="Pangilinan J."/>
            <person name="LaButti K."/>
            <person name="Riley R."/>
            <person name="Lipzen A."/>
            <person name="Clum A."/>
            <person name="Drula E."/>
            <person name="Henrissat B."/>
            <person name="Kohler A."/>
            <person name="Grigoriev I.V."/>
            <person name="Martin F.M."/>
            <person name="Hacquard S."/>
        </authorList>
    </citation>
    <scope>NUCLEOTIDE SEQUENCE</scope>
    <source>
        <strain evidence="3">MPI-SDFR-AT-0073</strain>
    </source>
</reference>
<keyword evidence="2" id="KW-0812">Transmembrane</keyword>
<proteinExistence type="predicted"/>
<keyword evidence="2" id="KW-1133">Transmembrane helix</keyword>
<gene>
    <name evidence="3" type="ORF">BKA67DRAFT_695958</name>
</gene>
<protein>
    <recommendedName>
        <fullName evidence="5">Apple domain-containing protein</fullName>
    </recommendedName>
</protein>
<organism evidence="3 4">
    <name type="scientific">Truncatella angustata</name>
    <dbReference type="NCBI Taxonomy" id="152316"/>
    <lineage>
        <taxon>Eukaryota</taxon>
        <taxon>Fungi</taxon>
        <taxon>Dikarya</taxon>
        <taxon>Ascomycota</taxon>
        <taxon>Pezizomycotina</taxon>
        <taxon>Sordariomycetes</taxon>
        <taxon>Xylariomycetidae</taxon>
        <taxon>Amphisphaeriales</taxon>
        <taxon>Sporocadaceae</taxon>
        <taxon>Truncatella</taxon>
    </lineage>
</organism>
<keyword evidence="4" id="KW-1185">Reference proteome</keyword>
<evidence type="ECO:0000256" key="1">
    <source>
        <dbReference type="SAM" id="MobiDB-lite"/>
    </source>
</evidence>
<feature type="compositionally biased region" description="Low complexity" evidence="1">
    <location>
        <begin position="1"/>
        <end position="20"/>
    </location>
</feature>
<evidence type="ECO:0000256" key="2">
    <source>
        <dbReference type="SAM" id="Phobius"/>
    </source>
</evidence>
<dbReference type="GeneID" id="70138220"/>
<dbReference type="OrthoDB" id="3499003at2759"/>
<keyword evidence="2" id="KW-0472">Membrane</keyword>
<feature type="region of interest" description="Disordered" evidence="1">
    <location>
        <begin position="128"/>
        <end position="147"/>
    </location>
</feature>
<feature type="region of interest" description="Disordered" evidence="1">
    <location>
        <begin position="45"/>
        <end position="71"/>
    </location>
</feature>
<feature type="transmembrane region" description="Helical" evidence="2">
    <location>
        <begin position="78"/>
        <end position="102"/>
    </location>
</feature>
<dbReference type="Gene3D" id="3.50.4.10">
    <property type="entry name" value="Hepatocyte Growth Factor"/>
    <property type="match status" value="1"/>
</dbReference>
<evidence type="ECO:0008006" key="5">
    <source>
        <dbReference type="Google" id="ProtNLM"/>
    </source>
</evidence>
<dbReference type="AlphaFoldDB" id="A0A9P8U990"/>
<evidence type="ECO:0000313" key="3">
    <source>
        <dbReference type="EMBL" id="KAH6646039.1"/>
    </source>
</evidence>